<dbReference type="EMBL" id="JAVRQU010000005">
    <property type="protein sequence ID" value="KAK5703235.1"/>
    <property type="molecule type" value="Genomic_DNA"/>
</dbReference>
<evidence type="ECO:0000313" key="3">
    <source>
        <dbReference type="Proteomes" id="UP001310594"/>
    </source>
</evidence>
<gene>
    <name evidence="2" type="ORF">LTR97_004184</name>
</gene>
<dbReference type="Proteomes" id="UP001310594">
    <property type="component" value="Unassembled WGS sequence"/>
</dbReference>
<accession>A0AAN8A414</accession>
<reference evidence="2" key="1">
    <citation type="submission" date="2023-08" db="EMBL/GenBank/DDBJ databases">
        <title>Black Yeasts Isolated from many extreme environments.</title>
        <authorList>
            <person name="Coleine C."/>
            <person name="Stajich J.E."/>
            <person name="Selbmann L."/>
        </authorList>
    </citation>
    <scope>NUCLEOTIDE SEQUENCE</scope>
    <source>
        <strain evidence="2">CCFEE 5810</strain>
    </source>
</reference>
<keyword evidence="1" id="KW-0732">Signal</keyword>
<evidence type="ECO:0000256" key="1">
    <source>
        <dbReference type="SAM" id="SignalP"/>
    </source>
</evidence>
<comment type="caution">
    <text evidence="2">The sequence shown here is derived from an EMBL/GenBank/DDBJ whole genome shotgun (WGS) entry which is preliminary data.</text>
</comment>
<feature type="chain" id="PRO_5043027226" evidence="1">
    <location>
        <begin position="20"/>
        <end position="128"/>
    </location>
</feature>
<sequence length="128" mass="14183">MHLLGITWLALSSIFFAAAAPVEVGNSVAARTDAFQKRQDASRVAFVDQRGSVLLPMNEQDVYRVRVAFRQAIALANAATRIPSDSPLYASFFRDNTQYNQVMNIFQQVGNLLSVADTSQETIVFVRV</sequence>
<organism evidence="2 3">
    <name type="scientific">Elasticomyces elasticus</name>
    <dbReference type="NCBI Taxonomy" id="574655"/>
    <lineage>
        <taxon>Eukaryota</taxon>
        <taxon>Fungi</taxon>
        <taxon>Dikarya</taxon>
        <taxon>Ascomycota</taxon>
        <taxon>Pezizomycotina</taxon>
        <taxon>Dothideomycetes</taxon>
        <taxon>Dothideomycetidae</taxon>
        <taxon>Mycosphaerellales</taxon>
        <taxon>Teratosphaeriaceae</taxon>
        <taxon>Elasticomyces</taxon>
    </lineage>
</organism>
<dbReference type="AlphaFoldDB" id="A0AAN8A414"/>
<feature type="signal peptide" evidence="1">
    <location>
        <begin position="1"/>
        <end position="19"/>
    </location>
</feature>
<protein>
    <submittedName>
        <fullName evidence="2">Uncharacterized protein</fullName>
    </submittedName>
</protein>
<name>A0AAN8A414_9PEZI</name>
<proteinExistence type="predicted"/>
<evidence type="ECO:0000313" key="2">
    <source>
        <dbReference type="EMBL" id="KAK5703235.1"/>
    </source>
</evidence>